<dbReference type="EMBL" id="GBBM01007684">
    <property type="protein sequence ID" value="JAC27734.1"/>
    <property type="molecule type" value="mRNA"/>
</dbReference>
<evidence type="ECO:0000313" key="1">
    <source>
        <dbReference type="EMBL" id="JAC27734.1"/>
    </source>
</evidence>
<dbReference type="PROSITE" id="PS51257">
    <property type="entry name" value="PROKAR_LIPOPROTEIN"/>
    <property type="match status" value="1"/>
</dbReference>
<protein>
    <submittedName>
        <fullName evidence="1">Putative secreted protein</fullName>
    </submittedName>
</protein>
<proteinExistence type="evidence at transcript level"/>
<reference evidence="1" key="1">
    <citation type="submission" date="2014-03" db="EMBL/GenBank/DDBJ databases">
        <title>The sialotranscriptome of Amblyomma triste, Amblyomma parvum and Amblyomma cajennense ticks, uncovered by 454-based RNA-seq.</title>
        <authorList>
            <person name="Garcia G.R."/>
            <person name="Gardinassi L.G."/>
            <person name="Ribeiro J.M."/>
            <person name="Anatriello E."/>
            <person name="Ferreira B.R."/>
            <person name="Moreira H.N."/>
            <person name="Mafra C."/>
            <person name="Olegario M.M."/>
            <person name="Szabo P.J."/>
            <person name="Miranda-Santos I.K."/>
            <person name="Maruyama S.R."/>
        </authorList>
    </citation>
    <scope>NUCLEOTIDE SEQUENCE</scope>
    <source>
        <strain evidence="1">Mato Grasso do Sul</strain>
        <tissue evidence="1">Salivary glands</tissue>
    </source>
</reference>
<dbReference type="AlphaFoldDB" id="A0A023G1U2"/>
<accession>A0A023G1U2</accession>
<organism evidence="1">
    <name type="scientific">Amblyomma triste</name>
    <name type="common">Neotropical tick</name>
    <dbReference type="NCBI Taxonomy" id="251400"/>
    <lineage>
        <taxon>Eukaryota</taxon>
        <taxon>Metazoa</taxon>
        <taxon>Ecdysozoa</taxon>
        <taxon>Arthropoda</taxon>
        <taxon>Chelicerata</taxon>
        <taxon>Arachnida</taxon>
        <taxon>Acari</taxon>
        <taxon>Parasitiformes</taxon>
        <taxon>Ixodida</taxon>
        <taxon>Ixodoidea</taxon>
        <taxon>Ixodidae</taxon>
        <taxon>Amblyomminae</taxon>
        <taxon>Amblyomma</taxon>
    </lineage>
</organism>
<sequence>MCFKFSGFNFWGWVQTIVHFSFSCRNSIAYLKCNTSPFCECQPVAHHTLMKFTSDFSRPVDKRALISEIKCFCMSWKYMLLIMSALFSRNKKACPFKHAPKKDKNKSYLHMPTTWCLK</sequence>
<name>A0A023G1U2_AMBTT</name>